<feature type="compositionally biased region" description="Low complexity" evidence="1">
    <location>
        <begin position="173"/>
        <end position="185"/>
    </location>
</feature>
<sequence length="394" mass="42077">MGMESGAAIKLRARAMKSTVISLTAATAAATDKQLKPTTFSQCQHFLKMDILFCFTVRTNVRGKVLSAPVRLMKSPRKGSIAATKIGGKESTVEGTFLTMRCCVESLPPNIRDSMEEGIWRDRDRDREIDRELRQAGGSARSLTPLPHDHDHRAPPVGGGGPPPESADWEKGSASASASAAAEEGGCVGRGEEWRGGGIGGTHTPCHIGRIGSSEVVAARVRVVAVVVMVVECVGEGEQRRGVREKLAAMPEIFPSFPLGSDPPPPAISPGPSHPFDHEIALPRERGEQGTKYHGLAGALSGGGGGSYGLLPTRSPHLTLHPTADHIERTSMGCLFGLNPIASRDEDDDHIHHQATQREHRRAIVVLERHRFGIIDVRPSSSIPEQATTPSAPS</sequence>
<accession>A0A0D9ZB08</accession>
<evidence type="ECO:0000313" key="2">
    <source>
        <dbReference type="EnsemblPlants" id="OGLUM03G28060.1"/>
    </source>
</evidence>
<keyword evidence="3" id="KW-1185">Reference proteome</keyword>
<dbReference type="Gramene" id="OGLUM03G28060.1">
    <property type="protein sequence ID" value="OGLUM03G28060.1"/>
    <property type="gene ID" value="OGLUM03G28060"/>
</dbReference>
<reference evidence="2" key="1">
    <citation type="submission" date="2015-04" db="UniProtKB">
        <authorList>
            <consortium name="EnsemblPlants"/>
        </authorList>
    </citation>
    <scope>IDENTIFICATION</scope>
</reference>
<organism evidence="2">
    <name type="scientific">Oryza glumipatula</name>
    <dbReference type="NCBI Taxonomy" id="40148"/>
    <lineage>
        <taxon>Eukaryota</taxon>
        <taxon>Viridiplantae</taxon>
        <taxon>Streptophyta</taxon>
        <taxon>Embryophyta</taxon>
        <taxon>Tracheophyta</taxon>
        <taxon>Spermatophyta</taxon>
        <taxon>Magnoliopsida</taxon>
        <taxon>Liliopsida</taxon>
        <taxon>Poales</taxon>
        <taxon>Poaceae</taxon>
        <taxon>BOP clade</taxon>
        <taxon>Oryzoideae</taxon>
        <taxon>Oryzeae</taxon>
        <taxon>Oryzinae</taxon>
        <taxon>Oryza</taxon>
    </lineage>
</organism>
<dbReference type="Proteomes" id="UP000026961">
    <property type="component" value="Chromosome 3"/>
</dbReference>
<evidence type="ECO:0000256" key="1">
    <source>
        <dbReference type="SAM" id="MobiDB-lite"/>
    </source>
</evidence>
<name>A0A0D9ZB08_9ORYZ</name>
<dbReference type="EnsemblPlants" id="OGLUM03G28060.1">
    <property type="protein sequence ID" value="OGLUM03G28060.1"/>
    <property type="gene ID" value="OGLUM03G28060"/>
</dbReference>
<proteinExistence type="predicted"/>
<feature type="region of interest" description="Disordered" evidence="1">
    <location>
        <begin position="134"/>
        <end position="198"/>
    </location>
</feature>
<dbReference type="AlphaFoldDB" id="A0A0D9ZB08"/>
<evidence type="ECO:0000313" key="3">
    <source>
        <dbReference type="Proteomes" id="UP000026961"/>
    </source>
</evidence>
<dbReference type="HOGENOM" id="CLU_700913_0_0_1"/>
<protein>
    <submittedName>
        <fullName evidence="2">Uncharacterized protein</fullName>
    </submittedName>
</protein>
<reference evidence="2" key="2">
    <citation type="submission" date="2018-05" db="EMBL/GenBank/DDBJ databases">
        <title>OgluRS3 (Oryza glumaepatula Reference Sequence Version 3).</title>
        <authorList>
            <person name="Zhang J."/>
            <person name="Kudrna D."/>
            <person name="Lee S."/>
            <person name="Talag J."/>
            <person name="Welchert J."/>
            <person name="Wing R.A."/>
        </authorList>
    </citation>
    <scope>NUCLEOTIDE SEQUENCE [LARGE SCALE GENOMIC DNA]</scope>
</reference>